<evidence type="ECO:0000259" key="4">
    <source>
        <dbReference type="PROSITE" id="PS01124"/>
    </source>
</evidence>
<evidence type="ECO:0000256" key="2">
    <source>
        <dbReference type="ARBA" id="ARBA00023125"/>
    </source>
</evidence>
<evidence type="ECO:0000256" key="3">
    <source>
        <dbReference type="ARBA" id="ARBA00023163"/>
    </source>
</evidence>
<evidence type="ECO:0000313" key="5">
    <source>
        <dbReference type="EMBL" id="MDT0677947.1"/>
    </source>
</evidence>
<dbReference type="PANTHER" id="PTHR43280">
    <property type="entry name" value="ARAC-FAMILY TRANSCRIPTIONAL REGULATOR"/>
    <property type="match status" value="1"/>
</dbReference>
<dbReference type="SMART" id="SM00342">
    <property type="entry name" value="HTH_ARAC"/>
    <property type="match status" value="1"/>
</dbReference>
<dbReference type="InterPro" id="IPR018060">
    <property type="entry name" value="HTH_AraC"/>
</dbReference>
<proteinExistence type="predicted"/>
<organism evidence="5 6">
    <name type="scientific">Autumnicola musiva</name>
    <dbReference type="NCBI Taxonomy" id="3075589"/>
    <lineage>
        <taxon>Bacteria</taxon>
        <taxon>Pseudomonadati</taxon>
        <taxon>Bacteroidota</taxon>
        <taxon>Flavobacteriia</taxon>
        <taxon>Flavobacteriales</taxon>
        <taxon>Flavobacteriaceae</taxon>
        <taxon>Autumnicola</taxon>
    </lineage>
</organism>
<reference evidence="5 6" key="1">
    <citation type="submission" date="2023-09" db="EMBL/GenBank/DDBJ databases">
        <authorList>
            <person name="Rey-Velasco X."/>
        </authorList>
    </citation>
    <scope>NUCLEOTIDE SEQUENCE [LARGE SCALE GENOMIC DNA]</scope>
    <source>
        <strain evidence="5 6">F117</strain>
    </source>
</reference>
<keyword evidence="2" id="KW-0238">DNA-binding</keyword>
<dbReference type="PROSITE" id="PS01124">
    <property type="entry name" value="HTH_ARAC_FAMILY_2"/>
    <property type="match status" value="1"/>
</dbReference>
<dbReference type="SUPFAM" id="SSF51215">
    <property type="entry name" value="Regulatory protein AraC"/>
    <property type="match status" value="1"/>
</dbReference>
<accession>A0ABU3D8T2</accession>
<keyword evidence="6" id="KW-1185">Reference proteome</keyword>
<sequence length="305" mass="35844">MKRPLTIDRFYKYFLNSISPEKKTSPGFFDILDWEDLKQNEAECRNYQRKYFFKIALLEGKGVYSFQNKKVEVGGKSIVFVNPRTRASFETLDENFKGEYCVFSENFLNNSSRINLWSLPVFTPGEIYIYSLEKDTYEELFHIMQQLKLEFKSSYAFKEQLITNRLFDLIHYTQKLSVDTPDTGANNPNHSLTERFLTMLDNQFLSVRKDHPLQLRSPNDFAKNLGTTVASLNRNLKTYLGKTTSTIIRDKIIQEANIILLHSNWGIKQIAWVLNFKEDSHFINYYKKYTGSTPQEFRTSNKSLQ</sequence>
<evidence type="ECO:0000256" key="1">
    <source>
        <dbReference type="ARBA" id="ARBA00023015"/>
    </source>
</evidence>
<evidence type="ECO:0000313" key="6">
    <source>
        <dbReference type="Proteomes" id="UP001262582"/>
    </source>
</evidence>
<keyword evidence="1" id="KW-0805">Transcription regulation</keyword>
<dbReference type="Pfam" id="PF12833">
    <property type="entry name" value="HTH_18"/>
    <property type="match status" value="1"/>
</dbReference>
<protein>
    <submittedName>
        <fullName evidence="5">AraC family transcriptional regulator</fullName>
    </submittedName>
</protein>
<feature type="domain" description="HTH araC/xylS-type" evidence="4">
    <location>
        <begin position="194"/>
        <end position="300"/>
    </location>
</feature>
<dbReference type="EMBL" id="JAVRHK010000013">
    <property type="protein sequence ID" value="MDT0677947.1"/>
    <property type="molecule type" value="Genomic_DNA"/>
</dbReference>
<dbReference type="RefSeq" id="WP_311504287.1">
    <property type="nucleotide sequence ID" value="NZ_JAVRHK010000013.1"/>
</dbReference>
<dbReference type="Proteomes" id="UP001262582">
    <property type="component" value="Unassembled WGS sequence"/>
</dbReference>
<dbReference type="InterPro" id="IPR009057">
    <property type="entry name" value="Homeodomain-like_sf"/>
</dbReference>
<dbReference type="InterPro" id="IPR037923">
    <property type="entry name" value="HTH-like"/>
</dbReference>
<dbReference type="SUPFAM" id="SSF46689">
    <property type="entry name" value="Homeodomain-like"/>
    <property type="match status" value="1"/>
</dbReference>
<dbReference type="PANTHER" id="PTHR43280:SF32">
    <property type="entry name" value="TRANSCRIPTIONAL REGULATORY PROTEIN"/>
    <property type="match status" value="1"/>
</dbReference>
<dbReference type="Gene3D" id="1.10.10.60">
    <property type="entry name" value="Homeodomain-like"/>
    <property type="match status" value="1"/>
</dbReference>
<keyword evidence="3" id="KW-0804">Transcription</keyword>
<name>A0ABU3D8T2_9FLAO</name>
<gene>
    <name evidence="5" type="ORF">RM539_15290</name>
</gene>
<comment type="caution">
    <text evidence="5">The sequence shown here is derived from an EMBL/GenBank/DDBJ whole genome shotgun (WGS) entry which is preliminary data.</text>
</comment>